<dbReference type="GeneID" id="112870617"/>
<accession>A0A6P6IRM5</accession>
<organism evidence="2 3">
    <name type="scientific">Puma concolor</name>
    <name type="common">Mountain lion</name>
    <name type="synonym">Felis concolor</name>
    <dbReference type="NCBI Taxonomy" id="9696"/>
    <lineage>
        <taxon>Eukaryota</taxon>
        <taxon>Metazoa</taxon>
        <taxon>Chordata</taxon>
        <taxon>Craniata</taxon>
        <taxon>Vertebrata</taxon>
        <taxon>Euteleostomi</taxon>
        <taxon>Mammalia</taxon>
        <taxon>Eutheria</taxon>
        <taxon>Laurasiatheria</taxon>
        <taxon>Carnivora</taxon>
        <taxon>Feliformia</taxon>
        <taxon>Felidae</taxon>
        <taxon>Felinae</taxon>
        <taxon>Puma</taxon>
    </lineage>
</organism>
<dbReference type="AlphaFoldDB" id="A0A6P6IRM5"/>
<feature type="compositionally biased region" description="Low complexity" evidence="1">
    <location>
        <begin position="89"/>
        <end position="99"/>
    </location>
</feature>
<reference evidence="3" key="1">
    <citation type="submission" date="2025-08" db="UniProtKB">
        <authorList>
            <consortium name="RefSeq"/>
        </authorList>
    </citation>
    <scope>IDENTIFICATION</scope>
    <source>
        <tissue evidence="3">Blood</tissue>
    </source>
</reference>
<keyword evidence="2" id="KW-1185">Reference proteome</keyword>
<evidence type="ECO:0000256" key="1">
    <source>
        <dbReference type="SAM" id="MobiDB-lite"/>
    </source>
</evidence>
<sequence>MPLPPATQPPAGGNAEVSRSAADTPLHHPHHESETPSGPTANAPRSAPRVAGPQRCPGSIPGLHAHLGDKEVAGGGGTRRPEPEDRPGRAAAGLGPSGARRGRLPAPPLLVAGGRGGGGCHWHVPPRSAGRAPDRIPGATRLLHYLRPALASADATSLFLGSAARSTGLPAALGEEAPASRSSPGLESGAPSSGARGPRRTDPPLDPSSSLTPYPDSPFWALWTGPNRKRKDALPVAL</sequence>
<feature type="compositionally biased region" description="Basic and acidic residues" evidence="1">
    <location>
        <begin position="79"/>
        <end position="88"/>
    </location>
</feature>
<dbReference type="RefSeq" id="XP_025789523.1">
    <property type="nucleotide sequence ID" value="XM_025933738.1"/>
</dbReference>
<feature type="region of interest" description="Disordered" evidence="1">
    <location>
        <begin position="1"/>
        <end position="135"/>
    </location>
</feature>
<proteinExistence type="predicted"/>
<gene>
    <name evidence="3" type="primary">LOC112870617</name>
</gene>
<feature type="region of interest" description="Disordered" evidence="1">
    <location>
        <begin position="171"/>
        <end position="225"/>
    </location>
</feature>
<name>A0A6P6IRM5_PUMCO</name>
<dbReference type="KEGG" id="pcoo:112870617"/>
<feature type="compositionally biased region" description="Low complexity" evidence="1">
    <location>
        <begin position="207"/>
        <end position="218"/>
    </location>
</feature>
<dbReference type="Proteomes" id="UP000515131">
    <property type="component" value="Unplaced"/>
</dbReference>
<evidence type="ECO:0000313" key="2">
    <source>
        <dbReference type="Proteomes" id="UP000515131"/>
    </source>
</evidence>
<protein>
    <submittedName>
        <fullName evidence="3">Uncharacterized protein LOC112870617</fullName>
    </submittedName>
</protein>
<evidence type="ECO:0000313" key="3">
    <source>
        <dbReference type="RefSeq" id="XP_025789523.1"/>
    </source>
</evidence>